<dbReference type="Proteomes" id="UP001183420">
    <property type="component" value="Unassembled WGS sequence"/>
</dbReference>
<keyword evidence="5" id="KW-1185">Reference proteome</keyword>
<proteinExistence type="predicted"/>
<dbReference type="RefSeq" id="WP_311601304.1">
    <property type="nucleotide sequence ID" value="NZ_JAVREM010000034.1"/>
</dbReference>
<evidence type="ECO:0000259" key="3">
    <source>
        <dbReference type="Pfam" id="PF07995"/>
    </source>
</evidence>
<dbReference type="PANTHER" id="PTHR19328">
    <property type="entry name" value="HEDGEHOG-INTERACTING PROTEIN"/>
    <property type="match status" value="1"/>
</dbReference>
<feature type="domain" description="Glucose/Sorbosone dehydrogenase" evidence="3">
    <location>
        <begin position="94"/>
        <end position="279"/>
    </location>
</feature>
<evidence type="ECO:0000256" key="2">
    <source>
        <dbReference type="SAM" id="SignalP"/>
    </source>
</evidence>
<dbReference type="InterPro" id="IPR011041">
    <property type="entry name" value="Quinoprot_gluc/sorb_DH_b-prop"/>
</dbReference>
<feature type="chain" id="PRO_5045253046" evidence="2">
    <location>
        <begin position="29"/>
        <end position="376"/>
    </location>
</feature>
<accession>A0ABU2LVA0</accession>
<dbReference type="Pfam" id="PF07995">
    <property type="entry name" value="GSDH"/>
    <property type="match status" value="1"/>
</dbReference>
<gene>
    <name evidence="4" type="ORF">RNC47_22465</name>
</gene>
<protein>
    <submittedName>
        <fullName evidence="4">PQQ-dependent sugar dehydrogenase</fullName>
    </submittedName>
</protein>
<dbReference type="Gene3D" id="2.120.10.30">
    <property type="entry name" value="TolB, C-terminal domain"/>
    <property type="match status" value="1"/>
</dbReference>
<dbReference type="InterPro" id="IPR012938">
    <property type="entry name" value="Glc/Sorbosone_DH"/>
</dbReference>
<evidence type="ECO:0000313" key="5">
    <source>
        <dbReference type="Proteomes" id="UP001183420"/>
    </source>
</evidence>
<evidence type="ECO:0000313" key="4">
    <source>
        <dbReference type="EMBL" id="MDT0321102.1"/>
    </source>
</evidence>
<dbReference type="InterPro" id="IPR011042">
    <property type="entry name" value="6-blade_b-propeller_TolB-like"/>
</dbReference>
<reference evidence="5" key="1">
    <citation type="submission" date="2023-07" db="EMBL/GenBank/DDBJ databases">
        <title>30 novel species of actinomycetes from the DSMZ collection.</title>
        <authorList>
            <person name="Nouioui I."/>
        </authorList>
    </citation>
    <scope>NUCLEOTIDE SEQUENCE [LARGE SCALE GENOMIC DNA]</scope>
    <source>
        <strain evidence="5">DSM 44918</strain>
    </source>
</reference>
<evidence type="ECO:0000256" key="1">
    <source>
        <dbReference type="SAM" id="MobiDB-lite"/>
    </source>
</evidence>
<feature type="compositionally biased region" description="Low complexity" evidence="1">
    <location>
        <begin position="47"/>
        <end position="68"/>
    </location>
</feature>
<feature type="signal peptide" evidence="2">
    <location>
        <begin position="1"/>
        <end position="28"/>
    </location>
</feature>
<comment type="caution">
    <text evidence="4">The sequence shown here is derived from an EMBL/GenBank/DDBJ whole genome shotgun (WGS) entry which is preliminary data.</text>
</comment>
<name>A0ABU2LVA0_9ACTN</name>
<keyword evidence="2" id="KW-0732">Signal</keyword>
<sequence>MRGRTRARGVAAALAVAALCGGCAFGPAANRAEQVGSSRDLPEESQPPDGELPSPGEEPSTEPPVVVEPAPATGTAEIAGTVAEGLPDACCAVTLPDGGLLVGEAESGTIHRVAPDGTITEAGAAPGVSGLLGIAVEPGFTGEDGWVYLAYTTESGTTRVARYPYDGDRLGSASHRLLEDIPGGGVLAFGPDGMLYVGTSDDGQPALASDPESLGGKILRVEPDGGVPVDNPRQGSPVYASGHADVAGLAWDAAGRLWSLDATADAGVELNSIAPGGGYEERGGLAPVHAWPAGEAAPRGLAFSDGSLWAPDTARPRLWRIPLNGTELTADPAPLLADGELSGPRAVVPAVGGPGLGVLDGAGGAGGASVLRIDIT</sequence>
<organism evidence="4 5">
    <name type="scientific">Streptomyces millisiae</name>
    <dbReference type="NCBI Taxonomy" id="3075542"/>
    <lineage>
        <taxon>Bacteria</taxon>
        <taxon>Bacillati</taxon>
        <taxon>Actinomycetota</taxon>
        <taxon>Actinomycetes</taxon>
        <taxon>Kitasatosporales</taxon>
        <taxon>Streptomycetaceae</taxon>
        <taxon>Streptomyces</taxon>
    </lineage>
</organism>
<dbReference type="EMBL" id="JAVREM010000034">
    <property type="protein sequence ID" value="MDT0321102.1"/>
    <property type="molecule type" value="Genomic_DNA"/>
</dbReference>
<feature type="region of interest" description="Disordered" evidence="1">
    <location>
        <begin position="31"/>
        <end position="68"/>
    </location>
</feature>
<dbReference type="SUPFAM" id="SSF50952">
    <property type="entry name" value="Soluble quinoprotein glucose dehydrogenase"/>
    <property type="match status" value="1"/>
</dbReference>
<dbReference type="PANTHER" id="PTHR19328:SF13">
    <property type="entry name" value="HIPL1 PROTEIN"/>
    <property type="match status" value="1"/>
</dbReference>